<reference evidence="2 3" key="1">
    <citation type="submission" date="2019-07" db="EMBL/GenBank/DDBJ databases">
        <title>Rhodococcus cavernicolus sp. nov., isolated from a cave.</title>
        <authorList>
            <person name="Lee S.D."/>
        </authorList>
    </citation>
    <scope>NUCLEOTIDE SEQUENCE [LARGE SCALE GENOMIC DNA]</scope>
    <source>
        <strain evidence="2 3">C1-24</strain>
    </source>
</reference>
<dbReference type="EMBL" id="VLNY01000001">
    <property type="protein sequence ID" value="KAA0024437.1"/>
    <property type="molecule type" value="Genomic_DNA"/>
</dbReference>
<keyword evidence="3" id="KW-1185">Reference proteome</keyword>
<evidence type="ECO:0000256" key="1">
    <source>
        <dbReference type="SAM" id="MobiDB-lite"/>
    </source>
</evidence>
<evidence type="ECO:0000313" key="3">
    <source>
        <dbReference type="Proteomes" id="UP000322244"/>
    </source>
</evidence>
<feature type="compositionally biased region" description="Basic and acidic residues" evidence="1">
    <location>
        <begin position="57"/>
        <end position="72"/>
    </location>
</feature>
<dbReference type="RefSeq" id="WP_149428213.1">
    <property type="nucleotide sequence ID" value="NZ_VLNY01000001.1"/>
</dbReference>
<accession>A0A5A7SI82</accession>
<evidence type="ECO:0000313" key="2">
    <source>
        <dbReference type="EMBL" id="KAA0024437.1"/>
    </source>
</evidence>
<name>A0A5A7SI82_9NOCA</name>
<dbReference type="AlphaFoldDB" id="A0A5A7SI82"/>
<dbReference type="Proteomes" id="UP000322244">
    <property type="component" value="Unassembled WGS sequence"/>
</dbReference>
<proteinExistence type="predicted"/>
<organism evidence="2 3">
    <name type="scientific">Antrihabitans cavernicola</name>
    <dbReference type="NCBI Taxonomy" id="2495913"/>
    <lineage>
        <taxon>Bacteria</taxon>
        <taxon>Bacillati</taxon>
        <taxon>Actinomycetota</taxon>
        <taxon>Actinomycetes</taxon>
        <taxon>Mycobacteriales</taxon>
        <taxon>Nocardiaceae</taxon>
        <taxon>Antrihabitans</taxon>
    </lineage>
</organism>
<sequence length="116" mass="13021">MVIRKSRDSLHCLAWCCCSPPAEIPSKNPRRHQLVHQRSRVAARCVRSSQSDLTSEEATKEFAENPKNKDFGDITSGMTLAPEFKIRVGSQAVYEELYSKLIGKPGVEQVGYGRVR</sequence>
<feature type="region of interest" description="Disordered" evidence="1">
    <location>
        <begin position="48"/>
        <end position="74"/>
    </location>
</feature>
<protein>
    <submittedName>
        <fullName evidence="2">Uncharacterized protein</fullName>
    </submittedName>
</protein>
<gene>
    <name evidence="2" type="ORF">FOY51_00240</name>
</gene>
<comment type="caution">
    <text evidence="2">The sequence shown here is derived from an EMBL/GenBank/DDBJ whole genome shotgun (WGS) entry which is preliminary data.</text>
</comment>